<organism evidence="2 3">
    <name type="scientific">Albula goreensis</name>
    <dbReference type="NCBI Taxonomy" id="1534307"/>
    <lineage>
        <taxon>Eukaryota</taxon>
        <taxon>Metazoa</taxon>
        <taxon>Chordata</taxon>
        <taxon>Craniata</taxon>
        <taxon>Vertebrata</taxon>
        <taxon>Euteleostomi</taxon>
        <taxon>Actinopterygii</taxon>
        <taxon>Neopterygii</taxon>
        <taxon>Teleostei</taxon>
        <taxon>Albuliformes</taxon>
        <taxon>Albulidae</taxon>
        <taxon>Albula</taxon>
    </lineage>
</organism>
<dbReference type="AlphaFoldDB" id="A0A8T3E870"/>
<comment type="caution">
    <text evidence="2">The sequence shown here is derived from an EMBL/GenBank/DDBJ whole genome shotgun (WGS) entry which is preliminary data.</text>
</comment>
<accession>A0A8T3E870</accession>
<dbReference type="Proteomes" id="UP000829720">
    <property type="component" value="Unassembled WGS sequence"/>
</dbReference>
<evidence type="ECO:0000256" key="1">
    <source>
        <dbReference type="SAM" id="MobiDB-lite"/>
    </source>
</evidence>
<proteinExistence type="predicted"/>
<sequence length="149" mass="16944">MTTFFRNLLWEFHQDVSPRPSCRNRLLEQECFLHVHWLSQGAMNLSLDNPYGEVTIPRAKLRTTADSSTVIANPLAHDSSLYSGRNSALNPYGNFKPAGEDSLQTVPESRDGSVQNPPPYEDQMAGYTVKEEEEEVGRCYSCCRRCRKK</sequence>
<evidence type="ECO:0000313" key="2">
    <source>
        <dbReference type="EMBL" id="KAI1905110.1"/>
    </source>
</evidence>
<name>A0A8T3E870_9TELE</name>
<evidence type="ECO:0000313" key="3">
    <source>
        <dbReference type="Proteomes" id="UP000829720"/>
    </source>
</evidence>
<feature type="region of interest" description="Disordered" evidence="1">
    <location>
        <begin position="93"/>
        <end position="122"/>
    </location>
</feature>
<feature type="compositionally biased region" description="Polar residues" evidence="1">
    <location>
        <begin position="102"/>
        <end position="115"/>
    </location>
</feature>
<protein>
    <submittedName>
        <fullName evidence="2">Uncharacterized protein</fullName>
    </submittedName>
</protein>
<gene>
    <name evidence="2" type="ORF">AGOR_G00012550</name>
</gene>
<dbReference type="OrthoDB" id="8858515at2759"/>
<keyword evidence="3" id="KW-1185">Reference proteome</keyword>
<dbReference type="EMBL" id="JAERUA010000001">
    <property type="protein sequence ID" value="KAI1905110.1"/>
    <property type="molecule type" value="Genomic_DNA"/>
</dbReference>
<reference evidence="2" key="1">
    <citation type="submission" date="2021-01" db="EMBL/GenBank/DDBJ databases">
        <authorList>
            <person name="Zahm M."/>
            <person name="Roques C."/>
            <person name="Cabau C."/>
            <person name="Klopp C."/>
            <person name="Donnadieu C."/>
            <person name="Jouanno E."/>
            <person name="Lampietro C."/>
            <person name="Louis A."/>
            <person name="Herpin A."/>
            <person name="Echchiki A."/>
            <person name="Berthelot C."/>
            <person name="Parey E."/>
            <person name="Roest-Crollius H."/>
            <person name="Braasch I."/>
            <person name="Postlethwait J."/>
            <person name="Bobe J."/>
            <person name="Montfort J."/>
            <person name="Bouchez O."/>
            <person name="Begum T."/>
            <person name="Mejri S."/>
            <person name="Adams A."/>
            <person name="Chen W.-J."/>
            <person name="Guiguen Y."/>
        </authorList>
    </citation>
    <scope>NUCLEOTIDE SEQUENCE</scope>
    <source>
        <tissue evidence="2">Blood</tissue>
    </source>
</reference>